<proteinExistence type="predicted"/>
<dbReference type="OrthoDB" id="5086500at2759"/>
<dbReference type="EMBL" id="JAGPNK010000015">
    <property type="protein sequence ID" value="KAH7308421.1"/>
    <property type="molecule type" value="Genomic_DNA"/>
</dbReference>
<protein>
    <submittedName>
        <fullName evidence="1">Uncharacterized protein</fullName>
    </submittedName>
</protein>
<dbReference type="Pfam" id="PF20246">
    <property type="entry name" value="DUF6601"/>
    <property type="match status" value="1"/>
</dbReference>
<dbReference type="Proteomes" id="UP000813444">
    <property type="component" value="Unassembled WGS sequence"/>
</dbReference>
<gene>
    <name evidence="1" type="ORF">B0I35DRAFT_441912</name>
</gene>
<dbReference type="InterPro" id="IPR046536">
    <property type="entry name" value="DUF6601"/>
</dbReference>
<name>A0A8K0WLQ5_9HYPO</name>
<evidence type="ECO:0000313" key="2">
    <source>
        <dbReference type="Proteomes" id="UP000813444"/>
    </source>
</evidence>
<accession>A0A8K0WLQ5</accession>
<sequence>SFRYGDRLLDPDENIQLYLQTALLTPRLDTLHSYLWLVGLPRPAPVRHHQRLLSRTIFAYFCPTLS</sequence>
<comment type="caution">
    <text evidence="1">The sequence shown here is derived from an EMBL/GenBank/DDBJ whole genome shotgun (WGS) entry which is preliminary data.</text>
</comment>
<evidence type="ECO:0000313" key="1">
    <source>
        <dbReference type="EMBL" id="KAH7308421.1"/>
    </source>
</evidence>
<dbReference type="AlphaFoldDB" id="A0A8K0WLQ5"/>
<organism evidence="1 2">
    <name type="scientific">Stachybotrys elegans</name>
    <dbReference type="NCBI Taxonomy" id="80388"/>
    <lineage>
        <taxon>Eukaryota</taxon>
        <taxon>Fungi</taxon>
        <taxon>Dikarya</taxon>
        <taxon>Ascomycota</taxon>
        <taxon>Pezizomycotina</taxon>
        <taxon>Sordariomycetes</taxon>
        <taxon>Hypocreomycetidae</taxon>
        <taxon>Hypocreales</taxon>
        <taxon>Stachybotryaceae</taxon>
        <taxon>Stachybotrys</taxon>
    </lineage>
</organism>
<reference evidence="1" key="1">
    <citation type="journal article" date="2021" name="Nat. Commun.">
        <title>Genetic determinants of endophytism in the Arabidopsis root mycobiome.</title>
        <authorList>
            <person name="Mesny F."/>
            <person name="Miyauchi S."/>
            <person name="Thiergart T."/>
            <person name="Pickel B."/>
            <person name="Atanasova L."/>
            <person name="Karlsson M."/>
            <person name="Huettel B."/>
            <person name="Barry K.W."/>
            <person name="Haridas S."/>
            <person name="Chen C."/>
            <person name="Bauer D."/>
            <person name="Andreopoulos W."/>
            <person name="Pangilinan J."/>
            <person name="LaButti K."/>
            <person name="Riley R."/>
            <person name="Lipzen A."/>
            <person name="Clum A."/>
            <person name="Drula E."/>
            <person name="Henrissat B."/>
            <person name="Kohler A."/>
            <person name="Grigoriev I.V."/>
            <person name="Martin F.M."/>
            <person name="Hacquard S."/>
        </authorList>
    </citation>
    <scope>NUCLEOTIDE SEQUENCE</scope>
    <source>
        <strain evidence="1">MPI-CAGE-CH-0235</strain>
    </source>
</reference>
<keyword evidence="2" id="KW-1185">Reference proteome</keyword>
<feature type="non-terminal residue" evidence="1">
    <location>
        <position position="66"/>
    </location>
</feature>